<dbReference type="SFLD" id="SFLDG01169">
    <property type="entry name" value="NADPH_oxidase_subgroup_(NOX)"/>
    <property type="match status" value="1"/>
</dbReference>
<evidence type="ECO:0000313" key="14">
    <source>
        <dbReference type="Proteomes" id="UP001164286"/>
    </source>
</evidence>
<dbReference type="PANTHER" id="PTHR11972">
    <property type="entry name" value="NADPH OXIDASE"/>
    <property type="match status" value="1"/>
</dbReference>
<sequence>MVDIPLDQPIVPRDSTRLRRNKTERVRLQGLVHTMRETKDGDGEEGGRVRKTLGRLERASVWMVNEGRSSLSILAWIILHIIAFALSCVQYGLKDNLNDARQAYGFSFVIARAAAQVLHIDVIFVLFPICRTFISLLRKTPLNSMIPFDKNIDFHKQIGRAIVFFTVVHIIAHVRNTIVMSMIKGTGVKGFLSYTFLSGPAWTGWIMTISLGIMVWFAMEKRKRANYERFYYSHHASPLFIVFFLGWQLHGMFCMIQPDRPPFCSASIIGVFWKYWLPGGIVFIIERILREIRAHHVTYISKVIQHPSRVLEIQIRKERTTPSAGQYIFINCPSVSYFQYHPFTLTSAPEETYLSVHMRCVGDWTNAFAKSVGVDWDAKDIGEKDEGEGEGAVVAPPVGKVLPRIMLDGPFGSASEDFANYETILLVGGGIGVTPFASILKTLWYRMNDFGKSTQTRLSKVYFVWVIRDFGLAEWFHSLLKAVEAEDKEGRIEIHVYLTAKIDDDKMNNIIVQDVGAEVDAITQLRAPTHFGRPNWDKVFQSIADKHADTDCGVFFCGPPVLSKTLHQMSNKYTTPKGCRFFFGKEVS</sequence>
<evidence type="ECO:0000256" key="1">
    <source>
        <dbReference type="ARBA" id="ARBA00004141"/>
    </source>
</evidence>
<evidence type="ECO:0000256" key="4">
    <source>
        <dbReference type="ARBA" id="ARBA00022723"/>
    </source>
</evidence>
<dbReference type="InterPro" id="IPR017938">
    <property type="entry name" value="Riboflavin_synthase-like_b-brl"/>
</dbReference>
<dbReference type="GO" id="GO:0042554">
    <property type="term" value="P:superoxide anion generation"/>
    <property type="evidence" value="ECO:0007669"/>
    <property type="project" value="TreeGrafter"/>
</dbReference>
<dbReference type="GO" id="GO:0043020">
    <property type="term" value="C:NADPH oxidase complex"/>
    <property type="evidence" value="ECO:0007669"/>
    <property type="project" value="TreeGrafter"/>
</dbReference>
<dbReference type="SUPFAM" id="SSF63380">
    <property type="entry name" value="Riboflavin synthase domain-like"/>
    <property type="match status" value="1"/>
</dbReference>
<reference evidence="13" key="1">
    <citation type="journal article" date="2022" name="G3 (Bethesda)">
        <title>High quality genome of the basidiomycete yeast Dioszegia hungarica PDD-24b-2 isolated from cloud water.</title>
        <authorList>
            <person name="Jarrige D."/>
            <person name="Haridas S."/>
            <person name="Bleykasten-Grosshans C."/>
            <person name="Joly M."/>
            <person name="Nadalig T."/>
            <person name="Sancelme M."/>
            <person name="Vuilleumier S."/>
            <person name="Grigoriev I.V."/>
            <person name="Amato P."/>
            <person name="Bringel F."/>
        </authorList>
    </citation>
    <scope>NUCLEOTIDE SEQUENCE</scope>
    <source>
        <strain evidence="13">PDD-24b-2</strain>
    </source>
</reference>
<dbReference type="InterPro" id="IPR013112">
    <property type="entry name" value="FAD-bd_8"/>
</dbReference>
<keyword evidence="10 11" id="KW-0472">Membrane</keyword>
<dbReference type="GO" id="GO:0016175">
    <property type="term" value="F:superoxide-generating NAD(P)H oxidase activity"/>
    <property type="evidence" value="ECO:0007669"/>
    <property type="project" value="TreeGrafter"/>
</dbReference>
<keyword evidence="7" id="KW-0560">Oxidoreductase</keyword>
<dbReference type="FunFam" id="3.40.50.80:FF:000004">
    <property type="entry name" value="NADPH oxidase isoform 2"/>
    <property type="match status" value="1"/>
</dbReference>
<dbReference type="AlphaFoldDB" id="A0AA38H806"/>
<dbReference type="PANTHER" id="PTHR11972:SF153">
    <property type="entry name" value="SUPEROXIDE-GENERATING NADPH OXIDASE HEAVY CHAIN SUBUNIT A"/>
    <property type="match status" value="1"/>
</dbReference>
<feature type="transmembrane region" description="Helical" evidence="11">
    <location>
        <begin position="230"/>
        <end position="247"/>
    </location>
</feature>
<feature type="transmembrane region" description="Helical" evidence="11">
    <location>
        <begin position="267"/>
        <end position="285"/>
    </location>
</feature>
<feature type="transmembrane region" description="Helical" evidence="11">
    <location>
        <begin position="73"/>
        <end position="93"/>
    </location>
</feature>
<evidence type="ECO:0000256" key="2">
    <source>
        <dbReference type="ARBA" id="ARBA00022617"/>
    </source>
</evidence>
<dbReference type="InterPro" id="IPR013121">
    <property type="entry name" value="Fe_red_NAD-bd_6"/>
</dbReference>
<dbReference type="InterPro" id="IPR017927">
    <property type="entry name" value="FAD-bd_FR_type"/>
</dbReference>
<dbReference type="PROSITE" id="PS51384">
    <property type="entry name" value="FAD_FR"/>
    <property type="match status" value="1"/>
</dbReference>
<dbReference type="Pfam" id="PF01794">
    <property type="entry name" value="Ferric_reduct"/>
    <property type="match status" value="1"/>
</dbReference>
<dbReference type="Pfam" id="PF08030">
    <property type="entry name" value="NAD_binding_6"/>
    <property type="match status" value="1"/>
</dbReference>
<feature type="transmembrane region" description="Helical" evidence="11">
    <location>
        <begin position="113"/>
        <end position="137"/>
    </location>
</feature>
<keyword evidence="9" id="KW-0813">Transport</keyword>
<accession>A0AA38H806</accession>
<keyword evidence="3 11" id="KW-0812">Transmembrane</keyword>
<dbReference type="SUPFAM" id="SSF52343">
    <property type="entry name" value="Ferredoxin reductase-like, C-terminal NADP-linked domain"/>
    <property type="match status" value="1"/>
</dbReference>
<keyword evidence="5" id="KW-0249">Electron transport</keyword>
<keyword evidence="14" id="KW-1185">Reference proteome</keyword>
<comment type="caution">
    <text evidence="13">The sequence shown here is derived from an EMBL/GenBank/DDBJ whole genome shotgun (WGS) entry which is preliminary data.</text>
</comment>
<dbReference type="SFLD" id="SFLDS00052">
    <property type="entry name" value="Ferric_Reductase_Domain"/>
    <property type="match status" value="1"/>
</dbReference>
<dbReference type="SFLD" id="SFLDG01168">
    <property type="entry name" value="Ferric_reductase_subgroup_(FRE"/>
    <property type="match status" value="1"/>
</dbReference>
<dbReference type="RefSeq" id="XP_052945242.1">
    <property type="nucleotide sequence ID" value="XM_053087356.1"/>
</dbReference>
<proteinExistence type="predicted"/>
<dbReference type="EMBL" id="JAKWFO010000005">
    <property type="protein sequence ID" value="KAI9635465.1"/>
    <property type="molecule type" value="Genomic_DNA"/>
</dbReference>
<evidence type="ECO:0000256" key="8">
    <source>
        <dbReference type="ARBA" id="ARBA00023004"/>
    </source>
</evidence>
<dbReference type="InterPro" id="IPR050369">
    <property type="entry name" value="RBOH/FRE"/>
</dbReference>
<evidence type="ECO:0000256" key="11">
    <source>
        <dbReference type="SAM" id="Phobius"/>
    </source>
</evidence>
<evidence type="ECO:0000256" key="7">
    <source>
        <dbReference type="ARBA" id="ARBA00023002"/>
    </source>
</evidence>
<dbReference type="Proteomes" id="UP001164286">
    <property type="component" value="Unassembled WGS sequence"/>
</dbReference>
<evidence type="ECO:0000256" key="9">
    <source>
        <dbReference type="ARBA" id="ARBA00023065"/>
    </source>
</evidence>
<name>A0AA38H806_9TREE</name>
<keyword evidence="6 11" id="KW-1133">Transmembrane helix</keyword>
<evidence type="ECO:0000256" key="6">
    <source>
        <dbReference type="ARBA" id="ARBA00022989"/>
    </source>
</evidence>
<comment type="subcellular location">
    <subcellularLocation>
        <location evidence="1">Membrane</location>
        <topology evidence="1">Multi-pass membrane protein</topology>
    </subcellularLocation>
</comment>
<organism evidence="13 14">
    <name type="scientific">Dioszegia hungarica</name>
    <dbReference type="NCBI Taxonomy" id="4972"/>
    <lineage>
        <taxon>Eukaryota</taxon>
        <taxon>Fungi</taxon>
        <taxon>Dikarya</taxon>
        <taxon>Basidiomycota</taxon>
        <taxon>Agaricomycotina</taxon>
        <taxon>Tremellomycetes</taxon>
        <taxon>Tremellales</taxon>
        <taxon>Bulleribasidiaceae</taxon>
        <taxon>Dioszegia</taxon>
    </lineage>
</organism>
<protein>
    <submittedName>
        <fullName evidence="13">Ferric reductase NAD binding domain-containing protein</fullName>
    </submittedName>
</protein>
<keyword evidence="9" id="KW-0406">Ion transport</keyword>
<keyword evidence="4" id="KW-0479">Metal-binding</keyword>
<evidence type="ECO:0000256" key="5">
    <source>
        <dbReference type="ARBA" id="ARBA00022982"/>
    </source>
</evidence>
<dbReference type="GeneID" id="77726557"/>
<dbReference type="GO" id="GO:0006952">
    <property type="term" value="P:defense response"/>
    <property type="evidence" value="ECO:0007669"/>
    <property type="project" value="TreeGrafter"/>
</dbReference>
<dbReference type="Pfam" id="PF08022">
    <property type="entry name" value="FAD_binding_8"/>
    <property type="match status" value="1"/>
</dbReference>
<keyword evidence="2" id="KW-0349">Heme</keyword>
<evidence type="ECO:0000313" key="13">
    <source>
        <dbReference type="EMBL" id="KAI9635465.1"/>
    </source>
</evidence>
<feature type="transmembrane region" description="Helical" evidence="11">
    <location>
        <begin position="158"/>
        <end position="174"/>
    </location>
</feature>
<evidence type="ECO:0000256" key="3">
    <source>
        <dbReference type="ARBA" id="ARBA00022692"/>
    </source>
</evidence>
<dbReference type="GO" id="GO:0046872">
    <property type="term" value="F:metal ion binding"/>
    <property type="evidence" value="ECO:0007669"/>
    <property type="project" value="UniProtKB-KW"/>
</dbReference>
<dbReference type="CDD" id="cd06186">
    <property type="entry name" value="NOX_Duox_like_FAD_NADP"/>
    <property type="match status" value="1"/>
</dbReference>
<dbReference type="Gene3D" id="3.40.50.80">
    <property type="entry name" value="Nucleotide-binding domain of ferredoxin-NADP reductase (FNR) module"/>
    <property type="match status" value="1"/>
</dbReference>
<dbReference type="InterPro" id="IPR039261">
    <property type="entry name" value="FNR_nucleotide-bd"/>
</dbReference>
<gene>
    <name evidence="13" type="ORF">MKK02DRAFT_27504</name>
</gene>
<evidence type="ECO:0000256" key="10">
    <source>
        <dbReference type="ARBA" id="ARBA00023136"/>
    </source>
</evidence>
<keyword evidence="8" id="KW-0408">Iron</keyword>
<feature type="transmembrane region" description="Helical" evidence="11">
    <location>
        <begin position="194"/>
        <end position="218"/>
    </location>
</feature>
<dbReference type="InterPro" id="IPR013130">
    <property type="entry name" value="Fe3_Rdtase_TM_dom"/>
</dbReference>
<dbReference type="Gene3D" id="2.40.30.10">
    <property type="entry name" value="Translation factors"/>
    <property type="match status" value="1"/>
</dbReference>
<evidence type="ECO:0000259" key="12">
    <source>
        <dbReference type="PROSITE" id="PS51384"/>
    </source>
</evidence>
<feature type="domain" description="FAD-binding FR-type" evidence="12">
    <location>
        <begin position="287"/>
        <end position="417"/>
    </location>
</feature>
<dbReference type="GO" id="GO:0006811">
    <property type="term" value="P:monoatomic ion transport"/>
    <property type="evidence" value="ECO:0007669"/>
    <property type="project" value="UniProtKB-KW"/>
</dbReference>